<dbReference type="InterPro" id="IPR001810">
    <property type="entry name" value="F-box_dom"/>
</dbReference>
<dbReference type="Gene3D" id="1.20.1280.50">
    <property type="match status" value="1"/>
</dbReference>
<dbReference type="PROSITE" id="PS50181">
    <property type="entry name" value="FBOX"/>
    <property type="match status" value="1"/>
</dbReference>
<dbReference type="SMART" id="SM00256">
    <property type="entry name" value="FBOX"/>
    <property type="match status" value="1"/>
</dbReference>
<gene>
    <name evidence="2" type="ORF">D9756_005607</name>
</gene>
<accession>A0A8H5FZ48</accession>
<evidence type="ECO:0000313" key="3">
    <source>
        <dbReference type="Proteomes" id="UP000559027"/>
    </source>
</evidence>
<keyword evidence="3" id="KW-1185">Reference proteome</keyword>
<sequence>MSSKLLALPDDVLGEILILLPALSILLCRQVCRKLNQLTKARHIWITVFNRTQYMFRPTINEPIKEPLSKLEMAIAQAEKLDAKFTSVNGVCAPPAHAYRLKMPSLQRRLLVIMGDYIVCLAGNYAYQWSSKRNTSLDNKSVVFEYRVPVHMDTHDGQKVPYYHLYQMDHDSNNFYVINGPDTMHEHAQWELVEIKLDGVNSEPYLSTRSLVEVNPRRRSIKRVTAENYVAVFYYKPDSGYGIDITIVDFRTKAVSHYHLVLPNPLDWEGRFEKHIYASNTHLLLIINSTDFYIFVRSSPEVESSITRNTLQTVTSGHLPSGLAHPTCQIFHQINPDSFIIVGALGELTLGNESTQIHFISFKEHSGADRDWTVEIEVKIIRGSHCPDAGRTIFAMPPNPRADYILAILSCRFFSISTDLSPETESITYQLLRIEGLNPDTTGKPPGKHINITRMDLKPWVVDRRALDLDLRCIDFDPFSGTALLVSPMINLGHQSIVVLDYLSKGETTHPNV</sequence>
<feature type="domain" description="F-box" evidence="1">
    <location>
        <begin position="2"/>
        <end position="48"/>
    </location>
</feature>
<dbReference type="EMBL" id="JAACJO010000008">
    <property type="protein sequence ID" value="KAF5355030.1"/>
    <property type="molecule type" value="Genomic_DNA"/>
</dbReference>
<dbReference type="AlphaFoldDB" id="A0A8H5FZ48"/>
<name>A0A8H5FZ48_9AGAR</name>
<protein>
    <recommendedName>
        <fullName evidence="1">F-box domain-containing protein</fullName>
    </recommendedName>
</protein>
<dbReference type="CDD" id="cd09917">
    <property type="entry name" value="F-box_SF"/>
    <property type="match status" value="1"/>
</dbReference>
<dbReference type="Proteomes" id="UP000559027">
    <property type="component" value="Unassembled WGS sequence"/>
</dbReference>
<organism evidence="2 3">
    <name type="scientific">Leucocoprinus leucothites</name>
    <dbReference type="NCBI Taxonomy" id="201217"/>
    <lineage>
        <taxon>Eukaryota</taxon>
        <taxon>Fungi</taxon>
        <taxon>Dikarya</taxon>
        <taxon>Basidiomycota</taxon>
        <taxon>Agaricomycotina</taxon>
        <taxon>Agaricomycetes</taxon>
        <taxon>Agaricomycetidae</taxon>
        <taxon>Agaricales</taxon>
        <taxon>Agaricineae</taxon>
        <taxon>Agaricaceae</taxon>
        <taxon>Leucocoprinus</taxon>
    </lineage>
</organism>
<dbReference type="Pfam" id="PF00646">
    <property type="entry name" value="F-box"/>
    <property type="match status" value="1"/>
</dbReference>
<dbReference type="SUPFAM" id="SSF81383">
    <property type="entry name" value="F-box domain"/>
    <property type="match status" value="1"/>
</dbReference>
<proteinExistence type="predicted"/>
<evidence type="ECO:0000259" key="1">
    <source>
        <dbReference type="PROSITE" id="PS50181"/>
    </source>
</evidence>
<reference evidence="2 3" key="1">
    <citation type="journal article" date="2020" name="ISME J.">
        <title>Uncovering the hidden diversity of litter-decomposition mechanisms in mushroom-forming fungi.</title>
        <authorList>
            <person name="Floudas D."/>
            <person name="Bentzer J."/>
            <person name="Ahren D."/>
            <person name="Johansson T."/>
            <person name="Persson P."/>
            <person name="Tunlid A."/>
        </authorList>
    </citation>
    <scope>NUCLEOTIDE SEQUENCE [LARGE SCALE GENOMIC DNA]</scope>
    <source>
        <strain evidence="2 3">CBS 146.42</strain>
    </source>
</reference>
<comment type="caution">
    <text evidence="2">The sequence shown here is derived from an EMBL/GenBank/DDBJ whole genome shotgun (WGS) entry which is preliminary data.</text>
</comment>
<dbReference type="InterPro" id="IPR036047">
    <property type="entry name" value="F-box-like_dom_sf"/>
</dbReference>
<evidence type="ECO:0000313" key="2">
    <source>
        <dbReference type="EMBL" id="KAF5355030.1"/>
    </source>
</evidence>